<evidence type="ECO:0000313" key="3">
    <source>
        <dbReference type="Proteomes" id="UP000256486"/>
    </source>
</evidence>
<dbReference type="RefSeq" id="WP_116413907.1">
    <property type="nucleotide sequence ID" value="NZ_NBWZ01000001.1"/>
</dbReference>
<protein>
    <recommendedName>
        <fullName evidence="1">PhnB-like domain-containing protein</fullName>
    </recommendedName>
</protein>
<sequence>MTILNPYLGFRGDARAALDFYQSVFGGEIIRSTFGEMHASEDPAEVDLVMHSQLTTPGGLNLMASDTPGRMSYNPGDTISVSLSGGPSDEAELTAFWEALSGNGGSVTVPLMKAPWGDQFGMCADRFGVNWLVNIAGE</sequence>
<feature type="domain" description="PhnB-like" evidence="1">
    <location>
        <begin position="6"/>
        <end position="133"/>
    </location>
</feature>
<dbReference type="PANTHER" id="PTHR33990">
    <property type="entry name" value="PROTEIN YJDN-RELATED"/>
    <property type="match status" value="1"/>
</dbReference>
<dbReference type="AlphaFoldDB" id="A0A3E0VF14"/>
<organism evidence="2 3">
    <name type="scientific">Subtercola boreus</name>
    <dbReference type="NCBI Taxonomy" id="120213"/>
    <lineage>
        <taxon>Bacteria</taxon>
        <taxon>Bacillati</taxon>
        <taxon>Actinomycetota</taxon>
        <taxon>Actinomycetes</taxon>
        <taxon>Micrococcales</taxon>
        <taxon>Microbacteriaceae</taxon>
        <taxon>Subtercola</taxon>
    </lineage>
</organism>
<proteinExistence type="predicted"/>
<reference evidence="2 3" key="1">
    <citation type="submission" date="2017-04" db="EMBL/GenBank/DDBJ databases">
        <title>Comparative genome analysis of Subtercola boreus.</title>
        <authorList>
            <person name="Cho Y.-J."/>
            <person name="Cho A."/>
            <person name="Kim O.-S."/>
            <person name="Lee J.-I."/>
        </authorList>
    </citation>
    <scope>NUCLEOTIDE SEQUENCE [LARGE SCALE GENOMIC DNA]</scope>
    <source>
        <strain evidence="2 3">K300</strain>
    </source>
</reference>
<dbReference type="OrthoDB" id="9795306at2"/>
<dbReference type="PANTHER" id="PTHR33990:SF1">
    <property type="entry name" value="PROTEIN YJDN"/>
    <property type="match status" value="1"/>
</dbReference>
<evidence type="ECO:0000259" key="1">
    <source>
        <dbReference type="Pfam" id="PF06983"/>
    </source>
</evidence>
<comment type="caution">
    <text evidence="2">The sequence shown here is derived from an EMBL/GenBank/DDBJ whole genome shotgun (WGS) entry which is preliminary data.</text>
</comment>
<keyword evidence="3" id="KW-1185">Reference proteome</keyword>
<dbReference type="Gene3D" id="3.10.180.10">
    <property type="entry name" value="2,3-Dihydroxybiphenyl 1,2-Dioxygenase, domain 1"/>
    <property type="match status" value="1"/>
</dbReference>
<evidence type="ECO:0000313" key="2">
    <source>
        <dbReference type="EMBL" id="RFA08502.1"/>
    </source>
</evidence>
<dbReference type="EMBL" id="NBWZ01000001">
    <property type="protein sequence ID" value="RFA08502.1"/>
    <property type="molecule type" value="Genomic_DNA"/>
</dbReference>
<dbReference type="InterPro" id="IPR029068">
    <property type="entry name" value="Glyas_Bleomycin-R_OHBP_Dase"/>
</dbReference>
<accession>A0A3E0VF14</accession>
<gene>
    <name evidence="2" type="ORF">B7R54_04125</name>
</gene>
<dbReference type="Pfam" id="PF06983">
    <property type="entry name" value="3-dmu-9_3-mt"/>
    <property type="match status" value="1"/>
</dbReference>
<dbReference type="CDD" id="cd06588">
    <property type="entry name" value="PhnB_like"/>
    <property type="match status" value="1"/>
</dbReference>
<dbReference type="InterPro" id="IPR028973">
    <property type="entry name" value="PhnB-like"/>
</dbReference>
<dbReference type="SUPFAM" id="SSF54593">
    <property type="entry name" value="Glyoxalase/Bleomycin resistance protein/Dihydroxybiphenyl dioxygenase"/>
    <property type="match status" value="1"/>
</dbReference>
<name>A0A3E0VF14_9MICO</name>
<dbReference type="Proteomes" id="UP000256486">
    <property type="component" value="Unassembled WGS sequence"/>
</dbReference>